<reference evidence="2 3" key="1">
    <citation type="journal article" date="2020" name="IScience">
        <title>Genome Sequencing of the Endangered Kingdonia uniflora (Circaeasteraceae, Ranunculales) Reveals Potential Mechanisms of Evolutionary Specialization.</title>
        <authorList>
            <person name="Sun Y."/>
            <person name="Deng T."/>
            <person name="Zhang A."/>
            <person name="Moore M.J."/>
            <person name="Landis J.B."/>
            <person name="Lin N."/>
            <person name="Zhang H."/>
            <person name="Zhang X."/>
            <person name="Huang J."/>
            <person name="Zhang X."/>
            <person name="Sun H."/>
            <person name="Wang H."/>
        </authorList>
    </citation>
    <scope>NUCLEOTIDE SEQUENCE [LARGE SCALE GENOMIC DNA]</scope>
    <source>
        <strain evidence="2">TB1705</strain>
        <tissue evidence="2">Leaf</tissue>
    </source>
</reference>
<protein>
    <submittedName>
        <fullName evidence="2">Uncharacterized protein</fullName>
    </submittedName>
</protein>
<keyword evidence="3" id="KW-1185">Reference proteome</keyword>
<dbReference type="Proteomes" id="UP000541444">
    <property type="component" value="Unassembled WGS sequence"/>
</dbReference>
<gene>
    <name evidence="2" type="ORF">GIB67_038418</name>
</gene>
<comment type="caution">
    <text evidence="2">The sequence shown here is derived from an EMBL/GenBank/DDBJ whole genome shotgun (WGS) entry which is preliminary data.</text>
</comment>
<sequence length="475" mass="54214">MAGVEEGKRQVSSKEARNNFSKTPETGRSAQPNPVKPSKIVLKYLKKWTLKALQTSGTTGSSEVAKDMRRRVKPSGESGEKVTEGQSAAGTTLKRSKKGPGWQFSMEKKIRERWTDALKEVRQLKASHAVAIGQLQVETKANLEEMVEERDRLGHHLMLKDYSEEEVDAIKADTYVEEEDEEEAKAVGIVNGLDGASRQTVLNNQGDDVELLEGGSEKAVREMSLRIKNLESGLTRERETSEALLYTQAKLQVELDSSRSREDDALMRNQEFAELFDRMKETNENREDQYVKAHFRLVELTEAISELTLHVEEKDVEIKIGLKELAEGDVQKGNANLREYQHKLDVVLIREKVLEGEIKTKKLLVKRKKELLKYTLAREELNTKIRRFCAWVVDLEAMNLAESAKYIKKLEENVIYHPKVDAEMTGQKNEYARLESRLEKVRTRFATMVIPDTSQSDLLKAIVAYFIEEVKRLES</sequence>
<feature type="compositionally biased region" description="Basic and acidic residues" evidence="1">
    <location>
        <begin position="1"/>
        <end position="17"/>
    </location>
</feature>
<name>A0A7J7NP05_9MAGN</name>
<dbReference type="EMBL" id="JACGCM010000671">
    <property type="protein sequence ID" value="KAF6168921.1"/>
    <property type="molecule type" value="Genomic_DNA"/>
</dbReference>
<evidence type="ECO:0000313" key="3">
    <source>
        <dbReference type="Proteomes" id="UP000541444"/>
    </source>
</evidence>
<evidence type="ECO:0000313" key="2">
    <source>
        <dbReference type="EMBL" id="KAF6168921.1"/>
    </source>
</evidence>
<proteinExistence type="predicted"/>
<accession>A0A7J7NP05</accession>
<feature type="region of interest" description="Disordered" evidence="1">
    <location>
        <begin position="1"/>
        <end position="38"/>
    </location>
</feature>
<feature type="region of interest" description="Disordered" evidence="1">
    <location>
        <begin position="54"/>
        <end position="101"/>
    </location>
</feature>
<feature type="compositionally biased region" description="Polar residues" evidence="1">
    <location>
        <begin position="18"/>
        <end position="32"/>
    </location>
</feature>
<evidence type="ECO:0000256" key="1">
    <source>
        <dbReference type="SAM" id="MobiDB-lite"/>
    </source>
</evidence>
<dbReference type="AlphaFoldDB" id="A0A7J7NP05"/>
<organism evidence="2 3">
    <name type="scientific">Kingdonia uniflora</name>
    <dbReference type="NCBI Taxonomy" id="39325"/>
    <lineage>
        <taxon>Eukaryota</taxon>
        <taxon>Viridiplantae</taxon>
        <taxon>Streptophyta</taxon>
        <taxon>Embryophyta</taxon>
        <taxon>Tracheophyta</taxon>
        <taxon>Spermatophyta</taxon>
        <taxon>Magnoliopsida</taxon>
        <taxon>Ranunculales</taxon>
        <taxon>Circaeasteraceae</taxon>
        <taxon>Kingdonia</taxon>
    </lineage>
</organism>